<dbReference type="Proteomes" id="UP000799757">
    <property type="component" value="Unassembled WGS sequence"/>
</dbReference>
<protein>
    <submittedName>
        <fullName evidence="1">Uncharacterized protein</fullName>
    </submittedName>
</protein>
<dbReference type="AlphaFoldDB" id="A0A6A6XEM4"/>
<gene>
    <name evidence="1" type="ORF">K505DRAFT_23336</name>
</gene>
<accession>A0A6A6XEM4</accession>
<keyword evidence="2" id="KW-1185">Reference proteome</keyword>
<reference evidence="1" key="1">
    <citation type="journal article" date="2020" name="Stud. Mycol.">
        <title>101 Dothideomycetes genomes: a test case for predicting lifestyles and emergence of pathogens.</title>
        <authorList>
            <person name="Haridas S."/>
            <person name="Albert R."/>
            <person name="Binder M."/>
            <person name="Bloem J."/>
            <person name="Labutti K."/>
            <person name="Salamov A."/>
            <person name="Andreopoulos B."/>
            <person name="Baker S."/>
            <person name="Barry K."/>
            <person name="Bills G."/>
            <person name="Bluhm B."/>
            <person name="Cannon C."/>
            <person name="Castanera R."/>
            <person name="Culley D."/>
            <person name="Daum C."/>
            <person name="Ezra D."/>
            <person name="Gonzalez J."/>
            <person name="Henrissat B."/>
            <person name="Kuo A."/>
            <person name="Liang C."/>
            <person name="Lipzen A."/>
            <person name="Lutzoni F."/>
            <person name="Magnuson J."/>
            <person name="Mondo S."/>
            <person name="Nolan M."/>
            <person name="Ohm R."/>
            <person name="Pangilinan J."/>
            <person name="Park H.-J."/>
            <person name="Ramirez L."/>
            <person name="Alfaro M."/>
            <person name="Sun H."/>
            <person name="Tritt A."/>
            <person name="Yoshinaga Y."/>
            <person name="Zwiers L.-H."/>
            <person name="Turgeon B."/>
            <person name="Goodwin S."/>
            <person name="Spatafora J."/>
            <person name="Crous P."/>
            <person name="Grigoriev I."/>
        </authorList>
    </citation>
    <scope>NUCLEOTIDE SEQUENCE</scope>
    <source>
        <strain evidence="1">CBS 109.77</strain>
    </source>
</reference>
<sequence>MILLLSIATSSLQRTFSSSNLPKAYFDTVCVFPVAAYFVGYQHRDGVILDTRRRLTLSEELNYAYCNFRCSCRQCLVGSMATILFLGIIFPSP</sequence>
<organism evidence="1 2">
    <name type="scientific">Melanomma pulvis-pyrius CBS 109.77</name>
    <dbReference type="NCBI Taxonomy" id="1314802"/>
    <lineage>
        <taxon>Eukaryota</taxon>
        <taxon>Fungi</taxon>
        <taxon>Dikarya</taxon>
        <taxon>Ascomycota</taxon>
        <taxon>Pezizomycotina</taxon>
        <taxon>Dothideomycetes</taxon>
        <taxon>Pleosporomycetidae</taxon>
        <taxon>Pleosporales</taxon>
        <taxon>Melanommataceae</taxon>
        <taxon>Melanomma</taxon>
    </lineage>
</organism>
<dbReference type="EMBL" id="MU001882">
    <property type="protein sequence ID" value="KAF2794718.1"/>
    <property type="molecule type" value="Genomic_DNA"/>
</dbReference>
<proteinExistence type="predicted"/>
<evidence type="ECO:0000313" key="2">
    <source>
        <dbReference type="Proteomes" id="UP000799757"/>
    </source>
</evidence>
<name>A0A6A6XEM4_9PLEO</name>
<evidence type="ECO:0000313" key="1">
    <source>
        <dbReference type="EMBL" id="KAF2794718.1"/>
    </source>
</evidence>